<accession>A0A8K0E8K6</accession>
<sequence>MAASDAKLSLEENTKVEGGDAMMTLSSSQRQHSVPACTSGPKRGCNTRNEKEDVTFTHEKDNEKDPKIRRKAAKHPKHAHEDTSIETDTSSGPYDTAPSTDTYPQSATDEPQYLHLGDHVVVYSGHKSIDTDGYESSPPSDYEKPEDVHGHEETKNVCTGHEKESRNYEKPEDIHGYEEPKNVSTGHEINSVPHKYEKPEEVHGHEEPKNVSTGHEKESHNYEKPEDVNGQDEPKNVSAGHEKNSPSHNYEKPEDVHGYQGGSCGYEEHENVSVGHKERSSSHDYDKPEDVHVYKDSENVSTGHSKDVLSNDYEKPEDVHGYEEPENVNTRHGERSPSHNYDKPEDVHVYKDSENVSTGHSKDVLSNDYEKPEDVHGYEEHENVSTGHGEGSSSHDYDKPEDVHVYKEPDEENTGHKEGSSSHDYDKPGDVRGDNDPEDGSFAYKAKGSKIYGYTSLGCWKDTSKDRAIPTLEGTDPRLGGRYPDRKSALEKCFQVAFSRGFTVFAVQAGGQCFGSADGHNTYYKYGPSTACKADFEGGTYSNEVYQITAQPCQSGWIGYKDTHCYKFIRNKVSWGGANKKCKQLGAHLASVTSAEENNFIARLVTNAPKRITRRLVWFGLRRVDGKWKWTDGSPLSYTNWAPGEPGKNFLGRKGKCANMYPKDGKSRTTGARGRKGEWNDHDCSNGFSFLCKTPK</sequence>
<feature type="compositionally biased region" description="Basic and acidic residues" evidence="1">
    <location>
        <begin position="194"/>
        <end position="257"/>
    </location>
</feature>
<dbReference type="FunFam" id="3.10.100.10:FF:000094">
    <property type="entry name" value="Uncharacterized protein"/>
    <property type="match status" value="1"/>
</dbReference>
<dbReference type="CDD" id="cd00037">
    <property type="entry name" value="CLECT"/>
    <property type="match status" value="1"/>
</dbReference>
<dbReference type="InterPro" id="IPR016186">
    <property type="entry name" value="C-type_lectin-like/link_sf"/>
</dbReference>
<dbReference type="InterPro" id="IPR016187">
    <property type="entry name" value="CTDL_fold"/>
</dbReference>
<organism evidence="3 4">
    <name type="scientific">Branchiostoma lanceolatum</name>
    <name type="common">Common lancelet</name>
    <name type="synonym">Amphioxus lanceolatum</name>
    <dbReference type="NCBI Taxonomy" id="7740"/>
    <lineage>
        <taxon>Eukaryota</taxon>
        <taxon>Metazoa</taxon>
        <taxon>Chordata</taxon>
        <taxon>Cephalochordata</taxon>
        <taxon>Leptocardii</taxon>
        <taxon>Amphioxiformes</taxon>
        <taxon>Branchiostomatidae</taxon>
        <taxon>Branchiostoma</taxon>
    </lineage>
</organism>
<evidence type="ECO:0000256" key="1">
    <source>
        <dbReference type="SAM" id="MobiDB-lite"/>
    </source>
</evidence>
<evidence type="ECO:0000313" key="4">
    <source>
        <dbReference type="Proteomes" id="UP000838412"/>
    </source>
</evidence>
<dbReference type="SUPFAM" id="SSF56436">
    <property type="entry name" value="C-type lectin-like"/>
    <property type="match status" value="1"/>
</dbReference>
<dbReference type="Proteomes" id="UP000838412">
    <property type="component" value="Chromosome 14"/>
</dbReference>
<feature type="domain" description="C-type lectin" evidence="2">
    <location>
        <begin position="553"/>
        <end position="693"/>
    </location>
</feature>
<dbReference type="PANTHER" id="PTHR22803">
    <property type="entry name" value="MANNOSE, PHOSPHOLIPASE, LECTIN RECEPTOR RELATED"/>
    <property type="match status" value="1"/>
</dbReference>
<dbReference type="SMART" id="SM00034">
    <property type="entry name" value="CLECT"/>
    <property type="match status" value="1"/>
</dbReference>
<proteinExistence type="predicted"/>
<feature type="compositionally biased region" description="Basic and acidic residues" evidence="1">
    <location>
        <begin position="141"/>
        <end position="181"/>
    </location>
</feature>
<feature type="compositionally biased region" description="Basic and acidic residues" evidence="1">
    <location>
        <begin position="8"/>
        <end position="18"/>
    </location>
</feature>
<feature type="compositionally biased region" description="Basic residues" evidence="1">
    <location>
        <begin position="67"/>
        <end position="78"/>
    </location>
</feature>
<evidence type="ECO:0000259" key="2">
    <source>
        <dbReference type="SMART" id="SM00034"/>
    </source>
</evidence>
<feature type="compositionally biased region" description="Polar residues" evidence="1">
    <location>
        <begin position="86"/>
        <end position="109"/>
    </location>
</feature>
<feature type="compositionally biased region" description="Basic and acidic residues" evidence="1">
    <location>
        <begin position="266"/>
        <end position="383"/>
    </location>
</feature>
<dbReference type="EMBL" id="OV696699">
    <property type="protein sequence ID" value="CAH1244759.1"/>
    <property type="molecule type" value="Genomic_DNA"/>
</dbReference>
<dbReference type="Gene3D" id="3.10.100.10">
    <property type="entry name" value="Mannose-Binding Protein A, subunit A"/>
    <property type="match status" value="1"/>
</dbReference>
<feature type="compositionally biased region" description="Basic and acidic residues" evidence="1">
    <location>
        <begin position="48"/>
        <end position="66"/>
    </location>
</feature>
<dbReference type="InterPro" id="IPR050111">
    <property type="entry name" value="C-type_lectin/snaclec_domain"/>
</dbReference>
<reference evidence="3" key="1">
    <citation type="submission" date="2022-01" db="EMBL/GenBank/DDBJ databases">
        <authorList>
            <person name="Braso-Vives M."/>
        </authorList>
    </citation>
    <scope>NUCLEOTIDE SEQUENCE</scope>
</reference>
<keyword evidence="4" id="KW-1185">Reference proteome</keyword>
<protein>
    <submittedName>
        <fullName evidence="3">BCAN protein</fullName>
    </submittedName>
</protein>
<dbReference type="Pfam" id="PF00059">
    <property type="entry name" value="Lectin_C"/>
    <property type="match status" value="1"/>
</dbReference>
<evidence type="ECO:0000313" key="3">
    <source>
        <dbReference type="EMBL" id="CAH1244759.1"/>
    </source>
</evidence>
<dbReference type="OrthoDB" id="418245at2759"/>
<feature type="compositionally biased region" description="Basic and acidic residues" evidence="1">
    <location>
        <begin position="393"/>
        <end position="435"/>
    </location>
</feature>
<name>A0A8K0E8K6_BRALA</name>
<feature type="region of interest" description="Disordered" evidence="1">
    <location>
        <begin position="1"/>
        <end position="442"/>
    </location>
</feature>
<dbReference type="AlphaFoldDB" id="A0A8K0E8K6"/>
<gene>
    <name evidence="3" type="primary">BCAN</name>
    <name evidence="3" type="ORF">BLAG_LOCUS7321</name>
</gene>
<dbReference type="InterPro" id="IPR001304">
    <property type="entry name" value="C-type_lectin-like"/>
</dbReference>